<organism evidence="2 3">
    <name type="scientific">Desulfofundulus thermobenzoicus</name>
    <dbReference type="NCBI Taxonomy" id="29376"/>
    <lineage>
        <taxon>Bacteria</taxon>
        <taxon>Bacillati</taxon>
        <taxon>Bacillota</taxon>
        <taxon>Clostridia</taxon>
        <taxon>Eubacteriales</taxon>
        <taxon>Peptococcaceae</taxon>
        <taxon>Desulfofundulus</taxon>
    </lineage>
</organism>
<dbReference type="PROSITE" id="PS51186">
    <property type="entry name" value="GNAT"/>
    <property type="match status" value="1"/>
</dbReference>
<dbReference type="SUPFAM" id="SSF55729">
    <property type="entry name" value="Acyl-CoA N-acyltransferases (Nat)"/>
    <property type="match status" value="1"/>
</dbReference>
<gene>
    <name evidence="2" type="ORF">GFC01_00690</name>
</gene>
<proteinExistence type="predicted"/>
<dbReference type="Pfam" id="PF13508">
    <property type="entry name" value="Acetyltransf_7"/>
    <property type="match status" value="1"/>
</dbReference>
<dbReference type="InterPro" id="IPR000182">
    <property type="entry name" value="GNAT_dom"/>
</dbReference>
<keyword evidence="2" id="KW-0808">Transferase</keyword>
<accession>A0A6N7ILG2</accession>
<dbReference type="Gene3D" id="3.40.630.30">
    <property type="match status" value="1"/>
</dbReference>
<reference evidence="2 3" key="1">
    <citation type="submission" date="2019-10" db="EMBL/GenBank/DDBJ databases">
        <title>Comparative genomics of sulfur disproportionating microorganisms.</title>
        <authorList>
            <person name="Ward L.M."/>
            <person name="Bertran E."/>
            <person name="Johnston D."/>
        </authorList>
    </citation>
    <scope>NUCLEOTIDE SEQUENCE [LARGE SCALE GENOMIC DNA]</scope>
    <source>
        <strain evidence="2 3">DSM 14055</strain>
    </source>
</reference>
<sequence length="174" mass="19953">MLPWEQYNFYLYYPEEAAREGRRFVQGLPGVANVPWFFCQAFISSFDELGEINPDYQGFQKMAENFVLLMADRKGRSCGFCVFIPEKAGLIQIDIILIHRELRKRGLGRLLLGYLEQACTRGCILYVRDVTCVGRKFFTSCGFARDVDLFKVLNNHNRIIKPVTPVNVPALACV</sequence>
<comment type="caution">
    <text evidence="2">The sequence shown here is derived from an EMBL/GenBank/DDBJ whole genome shotgun (WGS) entry which is preliminary data.</text>
</comment>
<name>A0A6N7ILG2_9FIRM</name>
<dbReference type="InterPro" id="IPR016181">
    <property type="entry name" value="Acyl_CoA_acyltransferase"/>
</dbReference>
<dbReference type="RefSeq" id="WP_152944721.1">
    <property type="nucleotide sequence ID" value="NZ_WHYR01000001.1"/>
</dbReference>
<dbReference type="EMBL" id="WHYR01000001">
    <property type="protein sequence ID" value="MQL50820.1"/>
    <property type="molecule type" value="Genomic_DNA"/>
</dbReference>
<evidence type="ECO:0000259" key="1">
    <source>
        <dbReference type="PROSITE" id="PS51186"/>
    </source>
</evidence>
<dbReference type="AlphaFoldDB" id="A0A6N7ILG2"/>
<evidence type="ECO:0000313" key="2">
    <source>
        <dbReference type="EMBL" id="MQL50820.1"/>
    </source>
</evidence>
<protein>
    <submittedName>
        <fullName evidence="2">GNAT family N-acetyltransferase</fullName>
    </submittedName>
</protein>
<dbReference type="GO" id="GO:0016747">
    <property type="term" value="F:acyltransferase activity, transferring groups other than amino-acyl groups"/>
    <property type="evidence" value="ECO:0007669"/>
    <property type="project" value="InterPro"/>
</dbReference>
<evidence type="ECO:0000313" key="3">
    <source>
        <dbReference type="Proteomes" id="UP000441717"/>
    </source>
</evidence>
<dbReference type="Proteomes" id="UP000441717">
    <property type="component" value="Unassembled WGS sequence"/>
</dbReference>
<feature type="domain" description="N-acetyltransferase" evidence="1">
    <location>
        <begin position="29"/>
        <end position="164"/>
    </location>
</feature>
<keyword evidence="3" id="KW-1185">Reference proteome</keyword>
<dbReference type="OrthoDB" id="1806652at2"/>